<proteinExistence type="predicted"/>
<dbReference type="InterPro" id="IPR052171">
    <property type="entry name" value="NHEJ_LigD"/>
</dbReference>
<dbReference type="Gene3D" id="3.90.920.10">
    <property type="entry name" value="DNA primase, PRIM domain"/>
    <property type="match status" value="1"/>
</dbReference>
<evidence type="ECO:0000313" key="4">
    <source>
        <dbReference type="Proteomes" id="UP001500689"/>
    </source>
</evidence>
<dbReference type="InterPro" id="IPR014145">
    <property type="entry name" value="LigD_pol_dom"/>
</dbReference>
<feature type="compositionally biased region" description="Basic and acidic residues" evidence="1">
    <location>
        <begin position="351"/>
        <end position="360"/>
    </location>
</feature>
<sequence length="360" mass="39900">MPKHGDPVEYQVGERTVRVSSPDKVYFPDRGITKRQVVEYYLAVAGPLLRAIGERPTTLKRYVDGVTGDWFYAKRVPKGAPEWLETARITFPSGRTADEICPTEPAVFAWAANLGTFDFHPWPVRRSDVDHPDELRVDVDPPERAGFGDAVEVAGVVREVLADAGLTGYPKTSGGRGVHVLVRIRPEWDFVAVRHAVIALGREVERRVPDKATVSWWKEERGGRVFLDYNQAARDRTVASSWSVRGTPRATVSTPLTWDLLAEADPDEFDVRSVPGFLAEHGDLHAPMDETAFGLETLLEWYDRDDRDLGGAELPYPPDYPKMPGEPKRVQPSKARSGRAPSGSAQADGARSGDTRADSE</sequence>
<organism evidence="3 4">
    <name type="scientific">Amycolatopsis ultiminotia</name>
    <dbReference type="NCBI Taxonomy" id="543629"/>
    <lineage>
        <taxon>Bacteria</taxon>
        <taxon>Bacillati</taxon>
        <taxon>Actinomycetota</taxon>
        <taxon>Actinomycetes</taxon>
        <taxon>Pseudonocardiales</taxon>
        <taxon>Pseudonocardiaceae</taxon>
        <taxon>Amycolatopsis</taxon>
    </lineage>
</organism>
<dbReference type="Pfam" id="PF21686">
    <property type="entry name" value="LigD_Prim-Pol"/>
    <property type="match status" value="1"/>
</dbReference>
<dbReference type="PANTHER" id="PTHR42705">
    <property type="entry name" value="BIFUNCTIONAL NON-HOMOLOGOUS END JOINING PROTEIN LIGD"/>
    <property type="match status" value="1"/>
</dbReference>
<evidence type="ECO:0000259" key="2">
    <source>
        <dbReference type="Pfam" id="PF21686"/>
    </source>
</evidence>
<gene>
    <name evidence="3" type="ORF">GCM10022222_13510</name>
</gene>
<feature type="region of interest" description="Disordered" evidence="1">
    <location>
        <begin position="310"/>
        <end position="360"/>
    </location>
</feature>
<keyword evidence="4" id="KW-1185">Reference proteome</keyword>
<reference evidence="4" key="1">
    <citation type="journal article" date="2019" name="Int. J. Syst. Evol. Microbiol.">
        <title>The Global Catalogue of Microorganisms (GCM) 10K type strain sequencing project: providing services to taxonomists for standard genome sequencing and annotation.</title>
        <authorList>
            <consortium name="The Broad Institute Genomics Platform"/>
            <consortium name="The Broad Institute Genome Sequencing Center for Infectious Disease"/>
            <person name="Wu L."/>
            <person name="Ma J."/>
        </authorList>
    </citation>
    <scope>NUCLEOTIDE SEQUENCE [LARGE SCALE GENOMIC DNA]</scope>
    <source>
        <strain evidence="4">JCM 16898</strain>
    </source>
</reference>
<evidence type="ECO:0000256" key="1">
    <source>
        <dbReference type="SAM" id="MobiDB-lite"/>
    </source>
</evidence>
<evidence type="ECO:0000313" key="3">
    <source>
        <dbReference type="EMBL" id="GAA3531662.1"/>
    </source>
</evidence>
<dbReference type="RefSeq" id="WP_344856400.1">
    <property type="nucleotide sequence ID" value="NZ_BAAAZN010000002.1"/>
</dbReference>
<dbReference type="CDD" id="cd04865">
    <property type="entry name" value="LigD_Pol_like_2"/>
    <property type="match status" value="1"/>
</dbReference>
<dbReference type="PANTHER" id="PTHR42705:SF3">
    <property type="entry name" value="ATP-DEPENDENT DNA LIGASE"/>
    <property type="match status" value="1"/>
</dbReference>
<accession>A0ABP6VA83</accession>
<comment type="caution">
    <text evidence="3">The sequence shown here is derived from an EMBL/GenBank/DDBJ whole genome shotgun (WGS) entry which is preliminary data.</text>
</comment>
<dbReference type="EMBL" id="BAAAZN010000002">
    <property type="protein sequence ID" value="GAA3531662.1"/>
    <property type="molecule type" value="Genomic_DNA"/>
</dbReference>
<name>A0ABP6VA83_9PSEU</name>
<protein>
    <submittedName>
        <fullName evidence="3">DNA polymerase domain-containing protein</fullName>
    </submittedName>
</protein>
<dbReference type="Proteomes" id="UP001500689">
    <property type="component" value="Unassembled WGS sequence"/>
</dbReference>
<feature type="domain" description="DNA ligase D polymerase" evidence="2">
    <location>
        <begin position="33"/>
        <end position="285"/>
    </location>
</feature>